<evidence type="ECO:0000313" key="1">
    <source>
        <dbReference type="EMBL" id="MBI0320630.1"/>
    </source>
</evidence>
<evidence type="ECO:0000313" key="2">
    <source>
        <dbReference type="Proteomes" id="UP000638849"/>
    </source>
</evidence>
<reference evidence="1 2" key="1">
    <citation type="submission" date="2020-12" db="EMBL/GenBank/DDBJ databases">
        <authorList>
            <person name="Kusuma A.B."/>
            <person name="Nouioui I."/>
            <person name="Goodfellow M."/>
        </authorList>
    </citation>
    <scope>NUCLEOTIDE SEQUENCE [LARGE SCALE GENOMIC DNA]</scope>
    <source>
        <strain evidence="1 2">DSM 41764</strain>
    </source>
</reference>
<sequence length="94" mass="10387">MGGTLTWSFNDFVGFWFKYDWDLNAKQQTDWALNVLLTHPSECWGLALHWDWLGSRQPNYGEVGFQILINLDGSGYLGTKGAQGPGGGTLFGGT</sequence>
<organism evidence="1 2">
    <name type="scientific">Streptomyces javensis</name>
    <dbReference type="NCBI Taxonomy" id="114698"/>
    <lineage>
        <taxon>Bacteria</taxon>
        <taxon>Bacillati</taxon>
        <taxon>Actinomycetota</taxon>
        <taxon>Actinomycetes</taxon>
        <taxon>Kitasatosporales</taxon>
        <taxon>Streptomycetaceae</taxon>
        <taxon>Streptomyces</taxon>
        <taxon>Streptomyces violaceusniger group</taxon>
    </lineage>
</organism>
<gene>
    <name evidence="1" type="ORF">JBF12_48335</name>
</gene>
<dbReference type="Proteomes" id="UP000638849">
    <property type="component" value="Unassembled WGS sequence"/>
</dbReference>
<dbReference type="EMBL" id="JAEEAQ010001714">
    <property type="protein sequence ID" value="MBI0320630.1"/>
    <property type="molecule type" value="Genomic_DNA"/>
</dbReference>
<accession>A0ABS0RT59</accession>
<name>A0ABS0RT59_9ACTN</name>
<comment type="caution">
    <text evidence="1">The sequence shown here is derived from an EMBL/GenBank/DDBJ whole genome shotgun (WGS) entry which is preliminary data.</text>
</comment>
<protein>
    <submittedName>
        <fullName evidence="1">Uncharacterized protein</fullName>
    </submittedName>
</protein>
<keyword evidence="2" id="KW-1185">Reference proteome</keyword>
<proteinExistence type="predicted"/>